<dbReference type="AlphaFoldDB" id="A0A0U4CPG7"/>
<dbReference type="RefSeq" id="WP_236749845.1">
    <property type="nucleotide sequence ID" value="NZ_CP011502.1"/>
</dbReference>
<dbReference type="GO" id="GO:0006465">
    <property type="term" value="P:signal peptide processing"/>
    <property type="evidence" value="ECO:0007669"/>
    <property type="project" value="InterPro"/>
</dbReference>
<evidence type="ECO:0000256" key="3">
    <source>
        <dbReference type="ARBA" id="ARBA00009370"/>
    </source>
</evidence>
<name>A0A0U4CPG7_9ACTN</name>
<feature type="active site" evidence="6">
    <location>
        <position position="112"/>
    </location>
</feature>
<keyword evidence="7" id="KW-0472">Membrane</keyword>
<evidence type="ECO:0000256" key="7">
    <source>
        <dbReference type="RuleBase" id="RU362042"/>
    </source>
</evidence>
<evidence type="ECO:0000256" key="6">
    <source>
        <dbReference type="PIRSR" id="PIRSR600223-1"/>
    </source>
</evidence>
<evidence type="ECO:0000256" key="5">
    <source>
        <dbReference type="ARBA" id="ARBA00022801"/>
    </source>
</evidence>
<sequence length="228" mass="25073">MSETVKKRQLPVWQESILLVVIAMVMAVVVKAFFLQAFYIPSESMEPTMLVNDKILVQKVSYWTGDPQRGDIVVFDDPGGWLDASEDAKASNPVQKALEVVGLFPTGGHLIKRVVGVGGDRVACCDEQGRLTVNGTSIDEPYLRDPAANSETRFDVIVPKDHLWVEGDNRGNSADSRVHQGDPGGGFIPVDAVVGKAWVRVWPWKRMGFIRGTDAFAEVPDDPPAKRE</sequence>
<dbReference type="PANTHER" id="PTHR43390:SF1">
    <property type="entry name" value="CHLOROPLAST PROCESSING PEPTIDASE"/>
    <property type="match status" value="1"/>
</dbReference>
<dbReference type="GO" id="GO:0004252">
    <property type="term" value="F:serine-type endopeptidase activity"/>
    <property type="evidence" value="ECO:0007669"/>
    <property type="project" value="InterPro"/>
</dbReference>
<dbReference type="PATRIC" id="fig|2041.4.peg.1547"/>
<dbReference type="InterPro" id="IPR000223">
    <property type="entry name" value="Pept_S26A_signal_pept_1"/>
</dbReference>
<dbReference type="KEGG" id="aer:AERYTH_07375"/>
<dbReference type="InterPro" id="IPR019758">
    <property type="entry name" value="Pept_S26A_signal_pept_1_CS"/>
</dbReference>
<keyword evidence="10" id="KW-1185">Reference proteome</keyword>
<comment type="subcellular location">
    <subcellularLocation>
        <location evidence="2">Cell membrane</location>
        <topology evidence="2">Single-pass type II membrane protein</topology>
    </subcellularLocation>
    <subcellularLocation>
        <location evidence="7">Membrane</location>
        <topology evidence="7">Single-pass type II membrane protein</topology>
    </subcellularLocation>
</comment>
<keyword evidence="7" id="KW-0812">Transmembrane</keyword>
<feature type="active site" evidence="6">
    <location>
        <position position="44"/>
    </location>
</feature>
<keyword evidence="7" id="KW-0645">Protease</keyword>
<dbReference type="PRINTS" id="PR00727">
    <property type="entry name" value="LEADERPTASE"/>
</dbReference>
<reference evidence="9 10" key="1">
    <citation type="journal article" date="1991" name="Int. J. Syst. Bacteriol.">
        <title>Description of the erythromycin-producing bacterium Arthrobacter sp. strain NRRL B-3381 as Aeromicrobium erythreum gen. nov., sp. nov.</title>
        <authorList>
            <person name="Miller E.S."/>
            <person name="Woese C.R."/>
            <person name="Brenner S."/>
        </authorList>
    </citation>
    <scope>NUCLEOTIDE SEQUENCE [LARGE SCALE GENOMIC DNA]</scope>
    <source>
        <strain evidence="9 10">AR18</strain>
    </source>
</reference>
<accession>A0A0U4CPG7</accession>
<feature type="transmembrane region" description="Helical" evidence="7">
    <location>
        <begin position="16"/>
        <end position="39"/>
    </location>
</feature>
<keyword evidence="5 7" id="KW-0378">Hydrolase</keyword>
<evidence type="ECO:0000256" key="2">
    <source>
        <dbReference type="ARBA" id="ARBA00004401"/>
    </source>
</evidence>
<dbReference type="PANTHER" id="PTHR43390">
    <property type="entry name" value="SIGNAL PEPTIDASE I"/>
    <property type="match status" value="1"/>
</dbReference>
<feature type="domain" description="Peptidase S26" evidence="8">
    <location>
        <begin position="14"/>
        <end position="202"/>
    </location>
</feature>
<evidence type="ECO:0000256" key="4">
    <source>
        <dbReference type="ARBA" id="ARBA00013208"/>
    </source>
</evidence>
<dbReference type="STRING" id="2041.AERYTH_07375"/>
<evidence type="ECO:0000259" key="8">
    <source>
        <dbReference type="Pfam" id="PF10502"/>
    </source>
</evidence>
<dbReference type="GO" id="GO:0009003">
    <property type="term" value="F:signal peptidase activity"/>
    <property type="evidence" value="ECO:0007669"/>
    <property type="project" value="UniProtKB-EC"/>
</dbReference>
<dbReference type="CDD" id="cd06530">
    <property type="entry name" value="S26_SPase_I"/>
    <property type="match status" value="1"/>
</dbReference>
<evidence type="ECO:0000256" key="1">
    <source>
        <dbReference type="ARBA" id="ARBA00000677"/>
    </source>
</evidence>
<dbReference type="EC" id="3.4.21.89" evidence="4 7"/>
<dbReference type="GO" id="GO:0005886">
    <property type="term" value="C:plasma membrane"/>
    <property type="evidence" value="ECO:0007669"/>
    <property type="project" value="UniProtKB-SubCell"/>
</dbReference>
<dbReference type="Pfam" id="PF10502">
    <property type="entry name" value="Peptidase_S26"/>
    <property type="match status" value="1"/>
</dbReference>
<protein>
    <recommendedName>
        <fullName evidence="4 7">Signal peptidase I</fullName>
        <ecNumber evidence="4 7">3.4.21.89</ecNumber>
    </recommendedName>
</protein>
<organism evidence="9 10">
    <name type="scientific">Aeromicrobium erythreum</name>
    <dbReference type="NCBI Taxonomy" id="2041"/>
    <lineage>
        <taxon>Bacteria</taxon>
        <taxon>Bacillati</taxon>
        <taxon>Actinomycetota</taxon>
        <taxon>Actinomycetes</taxon>
        <taxon>Propionibacteriales</taxon>
        <taxon>Nocardioidaceae</taxon>
        <taxon>Aeromicrobium</taxon>
    </lineage>
</organism>
<comment type="similarity">
    <text evidence="3 7">Belongs to the peptidase S26 family.</text>
</comment>
<dbReference type="Gene3D" id="2.10.109.10">
    <property type="entry name" value="Umud Fragment, subunit A"/>
    <property type="match status" value="1"/>
</dbReference>
<evidence type="ECO:0000313" key="9">
    <source>
        <dbReference type="EMBL" id="ALX04524.1"/>
    </source>
</evidence>
<evidence type="ECO:0000313" key="10">
    <source>
        <dbReference type="Proteomes" id="UP000067689"/>
    </source>
</evidence>
<gene>
    <name evidence="9" type="ORF">AERYTH_07375</name>
</gene>
<dbReference type="PROSITE" id="PS00761">
    <property type="entry name" value="SPASE_I_3"/>
    <property type="match status" value="1"/>
</dbReference>
<dbReference type="InterPro" id="IPR019533">
    <property type="entry name" value="Peptidase_S26"/>
</dbReference>
<dbReference type="InterPro" id="IPR036286">
    <property type="entry name" value="LexA/Signal_pep-like_sf"/>
</dbReference>
<dbReference type="SUPFAM" id="SSF51306">
    <property type="entry name" value="LexA/Signal peptidase"/>
    <property type="match status" value="1"/>
</dbReference>
<dbReference type="EMBL" id="CP011502">
    <property type="protein sequence ID" value="ALX04524.1"/>
    <property type="molecule type" value="Genomic_DNA"/>
</dbReference>
<proteinExistence type="inferred from homology"/>
<dbReference type="Proteomes" id="UP000067689">
    <property type="component" value="Chromosome"/>
</dbReference>
<keyword evidence="7" id="KW-1133">Transmembrane helix</keyword>
<dbReference type="NCBIfam" id="TIGR02227">
    <property type="entry name" value="sigpep_I_bact"/>
    <property type="match status" value="1"/>
</dbReference>
<comment type="catalytic activity">
    <reaction evidence="1 7">
        <text>Cleavage of hydrophobic, N-terminal signal or leader sequences from secreted and periplasmic proteins.</text>
        <dbReference type="EC" id="3.4.21.89"/>
    </reaction>
</comment>